<dbReference type="AlphaFoldDB" id="A0AAW1BNW2"/>
<dbReference type="EMBL" id="JAOTOJ010000003">
    <property type="protein sequence ID" value="KAK9403779.1"/>
    <property type="molecule type" value="Genomic_DNA"/>
</dbReference>
<evidence type="ECO:0000313" key="1">
    <source>
        <dbReference type="EMBL" id="KAK9403779.1"/>
    </source>
</evidence>
<proteinExistence type="predicted"/>
<evidence type="ECO:0000313" key="2">
    <source>
        <dbReference type="Proteomes" id="UP001474421"/>
    </source>
</evidence>
<gene>
    <name evidence="1" type="ORF">NXF25_008606</name>
</gene>
<organism evidence="1 2">
    <name type="scientific">Crotalus adamanteus</name>
    <name type="common">Eastern diamondback rattlesnake</name>
    <dbReference type="NCBI Taxonomy" id="8729"/>
    <lineage>
        <taxon>Eukaryota</taxon>
        <taxon>Metazoa</taxon>
        <taxon>Chordata</taxon>
        <taxon>Craniata</taxon>
        <taxon>Vertebrata</taxon>
        <taxon>Euteleostomi</taxon>
        <taxon>Lepidosauria</taxon>
        <taxon>Squamata</taxon>
        <taxon>Bifurcata</taxon>
        <taxon>Unidentata</taxon>
        <taxon>Episquamata</taxon>
        <taxon>Toxicofera</taxon>
        <taxon>Serpentes</taxon>
        <taxon>Colubroidea</taxon>
        <taxon>Viperidae</taxon>
        <taxon>Crotalinae</taxon>
        <taxon>Crotalus</taxon>
    </lineage>
</organism>
<sequence>MCYHSYHNTKASGRNYLTIIPLGQQAEQRSTRPVLLAPPQPADNEFNQKLREALEGDKWFRNHKEDMMMKEDLAWKGSKLYMPLNLSTQILKFHDVKPACHFGFVKTLHLARRQFW</sequence>
<comment type="caution">
    <text evidence="1">The sequence shown here is derived from an EMBL/GenBank/DDBJ whole genome shotgun (WGS) entry which is preliminary data.</text>
</comment>
<protein>
    <submittedName>
        <fullName evidence="1">Uncharacterized protein</fullName>
    </submittedName>
</protein>
<reference evidence="1 2" key="1">
    <citation type="journal article" date="2024" name="Proc. Natl. Acad. Sci. U.S.A.">
        <title>The genetic regulatory architecture and epigenomic basis for age-related changes in rattlesnake venom.</title>
        <authorList>
            <person name="Hogan M.P."/>
            <person name="Holding M.L."/>
            <person name="Nystrom G.S."/>
            <person name="Colston T.J."/>
            <person name="Bartlett D.A."/>
            <person name="Mason A.J."/>
            <person name="Ellsworth S.A."/>
            <person name="Rautsaw R.M."/>
            <person name="Lawrence K.C."/>
            <person name="Strickland J.L."/>
            <person name="He B."/>
            <person name="Fraser P."/>
            <person name="Margres M.J."/>
            <person name="Gilbert D.M."/>
            <person name="Gibbs H.L."/>
            <person name="Parkinson C.L."/>
            <person name="Rokyta D.R."/>
        </authorList>
    </citation>
    <scope>NUCLEOTIDE SEQUENCE [LARGE SCALE GENOMIC DNA]</scope>
    <source>
        <strain evidence="1">DRR0105</strain>
    </source>
</reference>
<dbReference type="Proteomes" id="UP001474421">
    <property type="component" value="Unassembled WGS sequence"/>
</dbReference>
<name>A0AAW1BNW2_CROAD</name>
<accession>A0AAW1BNW2</accession>
<keyword evidence="2" id="KW-1185">Reference proteome</keyword>